<dbReference type="PANTHER" id="PTHR14187">
    <property type="entry name" value="ALPHA KINASE/ELONGATION FACTOR 2 KINASE"/>
    <property type="match status" value="1"/>
</dbReference>
<proteinExistence type="predicted"/>
<evidence type="ECO:0000313" key="2">
    <source>
        <dbReference type="Proteomes" id="UP001164746"/>
    </source>
</evidence>
<organism evidence="1 2">
    <name type="scientific">Mya arenaria</name>
    <name type="common">Soft-shell clam</name>
    <dbReference type="NCBI Taxonomy" id="6604"/>
    <lineage>
        <taxon>Eukaryota</taxon>
        <taxon>Metazoa</taxon>
        <taxon>Spiralia</taxon>
        <taxon>Lophotrochozoa</taxon>
        <taxon>Mollusca</taxon>
        <taxon>Bivalvia</taxon>
        <taxon>Autobranchia</taxon>
        <taxon>Heteroconchia</taxon>
        <taxon>Euheterodonta</taxon>
        <taxon>Imparidentia</taxon>
        <taxon>Neoheterodontei</taxon>
        <taxon>Myida</taxon>
        <taxon>Myoidea</taxon>
        <taxon>Myidae</taxon>
        <taxon>Mya</taxon>
    </lineage>
</organism>
<sequence>MLVAAIDFGTAYSSWAYSLLHDYKNDPRQISAKQWQGHDSAKGTWCLVSMTNEKLKIDARVARRFFDTSVSSTVEHLTKVLRLPVNSGVEAILMVGGFSESPMLQYAVTKEFEALKRIVPDEASLAVLKGAVIFGHNPNAITERISKFTYGVRTTRLFDEAIHDEKNKKPSEDGARCHNLFSKHVEIGQKLKVGEPQIQKRYGTTESDQTSLSFSIFTTYEKDPIYTTDPGCTHVGTLTVPISGSGLDRWVTVRFIFGGTEIDIEATEESTGKVHHLKIDFLV</sequence>
<dbReference type="Proteomes" id="UP001164746">
    <property type="component" value="Chromosome 1"/>
</dbReference>
<reference evidence="1" key="1">
    <citation type="submission" date="2022-11" db="EMBL/GenBank/DDBJ databases">
        <title>Centuries of genome instability and evolution in soft-shell clam transmissible cancer (bioRxiv).</title>
        <authorList>
            <person name="Hart S.F.M."/>
            <person name="Yonemitsu M.A."/>
            <person name="Giersch R.M."/>
            <person name="Beal B.F."/>
            <person name="Arriagada G."/>
            <person name="Davis B.W."/>
            <person name="Ostrander E.A."/>
            <person name="Goff S.P."/>
            <person name="Metzger M.J."/>
        </authorList>
    </citation>
    <scope>NUCLEOTIDE SEQUENCE</scope>
    <source>
        <strain evidence="1">MELC-2E11</strain>
        <tissue evidence="1">Siphon/mantle</tissue>
    </source>
</reference>
<dbReference type="EMBL" id="CP111012">
    <property type="protein sequence ID" value="WAQ94408.1"/>
    <property type="molecule type" value="Genomic_DNA"/>
</dbReference>
<evidence type="ECO:0000313" key="1">
    <source>
        <dbReference type="EMBL" id="WAQ94408.1"/>
    </source>
</evidence>
<dbReference type="InterPro" id="IPR043129">
    <property type="entry name" value="ATPase_NBD"/>
</dbReference>
<accession>A0ABY7DEA8</accession>
<keyword evidence="2" id="KW-1185">Reference proteome</keyword>
<name>A0ABY7DEA8_MYAAR</name>
<dbReference type="SUPFAM" id="SSF53067">
    <property type="entry name" value="Actin-like ATPase domain"/>
    <property type="match status" value="1"/>
</dbReference>
<protein>
    <submittedName>
        <fullName evidence="1">HS12A-like protein</fullName>
    </submittedName>
</protein>
<gene>
    <name evidence="1" type="ORF">MAR_006879</name>
</gene>
<dbReference type="PANTHER" id="PTHR14187:SF5">
    <property type="entry name" value="HEAT SHOCK 70 KDA PROTEIN 12A"/>
    <property type="match status" value="1"/>
</dbReference>